<keyword evidence="2" id="KW-0479">Metal-binding</keyword>
<dbReference type="EMBL" id="JAUCMV010000005">
    <property type="protein sequence ID" value="KAK0394683.1"/>
    <property type="molecule type" value="Genomic_DNA"/>
</dbReference>
<comment type="caution">
    <text evidence="4">The sequence shown here is derived from an EMBL/GenBank/DDBJ whole genome shotgun (WGS) entry which is preliminary data.</text>
</comment>
<dbReference type="Gene3D" id="1.10.490.10">
    <property type="entry name" value="Globins"/>
    <property type="match status" value="1"/>
</dbReference>
<name>A0AA39LEV0_9BILA</name>
<evidence type="ECO:0008006" key="6">
    <source>
        <dbReference type="Google" id="ProtNLM"/>
    </source>
</evidence>
<dbReference type="InterPro" id="IPR012292">
    <property type="entry name" value="Globin/Proto"/>
</dbReference>
<accession>A0AA39LEV0</accession>
<protein>
    <recommendedName>
        <fullName evidence="6">Globin family profile domain-containing protein</fullName>
    </recommendedName>
</protein>
<dbReference type="GO" id="GO:0046872">
    <property type="term" value="F:metal ion binding"/>
    <property type="evidence" value="ECO:0007669"/>
    <property type="project" value="UniProtKB-KW"/>
</dbReference>
<keyword evidence="1" id="KW-0349">Heme</keyword>
<dbReference type="InterPro" id="IPR050532">
    <property type="entry name" value="Globin-like_OT"/>
</dbReference>
<dbReference type="CDD" id="cd01040">
    <property type="entry name" value="Mb-like"/>
    <property type="match status" value="1"/>
</dbReference>
<dbReference type="AlphaFoldDB" id="A0AA39LEV0"/>
<dbReference type="GO" id="GO:0020037">
    <property type="term" value="F:heme binding"/>
    <property type="evidence" value="ECO:0007669"/>
    <property type="project" value="InterPro"/>
</dbReference>
<reference evidence="4" key="1">
    <citation type="submission" date="2023-06" db="EMBL/GenBank/DDBJ databases">
        <title>Genomic analysis of the entomopathogenic nematode Steinernema hermaphroditum.</title>
        <authorList>
            <person name="Schwarz E.M."/>
            <person name="Heppert J.K."/>
            <person name="Baniya A."/>
            <person name="Schwartz H.T."/>
            <person name="Tan C.-H."/>
            <person name="Antoshechkin I."/>
            <person name="Sternberg P.W."/>
            <person name="Goodrich-Blair H."/>
            <person name="Dillman A.R."/>
        </authorList>
    </citation>
    <scope>NUCLEOTIDE SEQUENCE</scope>
    <source>
        <strain evidence="4">PS9179</strain>
        <tissue evidence="4">Whole animal</tissue>
    </source>
</reference>
<dbReference type="GO" id="GO:0019825">
    <property type="term" value="F:oxygen binding"/>
    <property type="evidence" value="ECO:0007669"/>
    <property type="project" value="InterPro"/>
</dbReference>
<organism evidence="4 5">
    <name type="scientific">Steinernema hermaphroditum</name>
    <dbReference type="NCBI Taxonomy" id="289476"/>
    <lineage>
        <taxon>Eukaryota</taxon>
        <taxon>Metazoa</taxon>
        <taxon>Ecdysozoa</taxon>
        <taxon>Nematoda</taxon>
        <taxon>Chromadorea</taxon>
        <taxon>Rhabditida</taxon>
        <taxon>Tylenchina</taxon>
        <taxon>Panagrolaimomorpha</taxon>
        <taxon>Strongyloidoidea</taxon>
        <taxon>Steinernematidae</taxon>
        <taxon>Steinernema</taxon>
    </lineage>
</organism>
<keyword evidence="3" id="KW-0408">Iron</keyword>
<dbReference type="InterPro" id="IPR009050">
    <property type="entry name" value="Globin-like_sf"/>
</dbReference>
<dbReference type="SUPFAM" id="SSF46458">
    <property type="entry name" value="Globin-like"/>
    <property type="match status" value="1"/>
</dbReference>
<evidence type="ECO:0000313" key="5">
    <source>
        <dbReference type="Proteomes" id="UP001175271"/>
    </source>
</evidence>
<proteinExistence type="predicted"/>
<keyword evidence="5" id="KW-1185">Reference proteome</keyword>
<evidence type="ECO:0000256" key="1">
    <source>
        <dbReference type="ARBA" id="ARBA00022617"/>
    </source>
</evidence>
<dbReference type="PANTHER" id="PTHR46458:SF17">
    <property type="entry name" value="GLOBIN FAMILY PROFILE DOMAIN-CONTAINING PROTEIN"/>
    <property type="match status" value="1"/>
</dbReference>
<evidence type="ECO:0000313" key="4">
    <source>
        <dbReference type="EMBL" id="KAK0394683.1"/>
    </source>
</evidence>
<gene>
    <name evidence="4" type="ORF">QR680_000873</name>
</gene>
<evidence type="ECO:0000256" key="2">
    <source>
        <dbReference type="ARBA" id="ARBA00022723"/>
    </source>
</evidence>
<evidence type="ECO:0000256" key="3">
    <source>
        <dbReference type="ARBA" id="ARBA00023004"/>
    </source>
</evidence>
<dbReference type="InterPro" id="IPR044399">
    <property type="entry name" value="Mb-like_M"/>
</dbReference>
<dbReference type="PANTHER" id="PTHR46458">
    <property type="entry name" value="BLR2807 PROTEIN"/>
    <property type="match status" value="1"/>
</dbReference>
<dbReference type="Proteomes" id="UP001175271">
    <property type="component" value="Unassembled WGS sequence"/>
</dbReference>
<sequence>MVGPTNGKHKSAAECALTCELAAAIGRDSPRPLHSYSLQIRQVPFMSFTRSVLLASPTSSAASTNSPSTPQGCLHAIQNVMSGFVRPSVQLCVPRTSRSLSPVPPRNGSSALTRTASDRCYLQRSNSSAVGHPKTIALAPTLTPSQVFSIRRSWKHINTKGLTNVIRGCFQKLESGNSSVSKIFRSRPTLQISTSNVQNIIEHTKFMLALLDRIVEGENGLDFELRKIGAAHVKLHDEYGMGTRELELFGEIMADAFSKLDGVRQSKETSKAWRILIASIIDNVRVGFDTELRVQRRKSSFSAIPRSSDRRRSMPSPRKLSVSLTVDCTTNRKLSHI</sequence>